<evidence type="ECO:0000313" key="3">
    <source>
        <dbReference type="Proteomes" id="UP000674084"/>
    </source>
</evidence>
<comment type="caution">
    <text evidence="2">The sequence shown here is derived from an EMBL/GenBank/DDBJ whole genome shotgun (WGS) entry which is preliminary data.</text>
</comment>
<gene>
    <name evidence="2" type="ORF">KBO27_32035</name>
</gene>
<organism evidence="2 3">
    <name type="scientific">Saccharopolyspora endophytica</name>
    <dbReference type="NCBI Taxonomy" id="543886"/>
    <lineage>
        <taxon>Bacteria</taxon>
        <taxon>Bacillati</taxon>
        <taxon>Actinomycetota</taxon>
        <taxon>Actinomycetes</taxon>
        <taxon>Pseudonocardiales</taxon>
        <taxon>Pseudonocardiaceae</taxon>
        <taxon>Saccharopolyspora</taxon>
    </lineage>
</organism>
<reference evidence="2 3" key="1">
    <citation type="submission" date="2021-04" db="EMBL/GenBank/DDBJ databases">
        <title>Whole-genome sequencing of Saccharopolyspora endophytica KCTC 19397.</title>
        <authorList>
            <person name="Ay H."/>
            <person name="Saygin H."/>
            <person name="Sahin N."/>
        </authorList>
    </citation>
    <scope>NUCLEOTIDE SEQUENCE [LARGE SCALE GENOMIC DNA]</scope>
    <source>
        <strain evidence="2 3">KCTC 19397</strain>
    </source>
</reference>
<evidence type="ECO:0000313" key="2">
    <source>
        <dbReference type="EMBL" id="MBQ0928598.1"/>
    </source>
</evidence>
<proteinExistence type="predicted"/>
<name>A0ABS5DQJ3_9PSEU</name>
<dbReference type="Pfam" id="PF04149">
    <property type="entry name" value="DUF397"/>
    <property type="match status" value="1"/>
</dbReference>
<sequence length="62" mass="7221">MFTHWRKSSKSLHNPEQCVEVATARGKYGIRDSKNPDTGMLILNRYQWAEFLNAAKHGRYNP</sequence>
<dbReference type="Proteomes" id="UP000674084">
    <property type="component" value="Unassembled WGS sequence"/>
</dbReference>
<evidence type="ECO:0000259" key="1">
    <source>
        <dbReference type="Pfam" id="PF04149"/>
    </source>
</evidence>
<dbReference type="EMBL" id="JAGPXE010000021">
    <property type="protein sequence ID" value="MBQ0928598.1"/>
    <property type="molecule type" value="Genomic_DNA"/>
</dbReference>
<keyword evidence="3" id="KW-1185">Reference proteome</keyword>
<protein>
    <submittedName>
        <fullName evidence="2">DUF397 domain-containing protein</fullName>
    </submittedName>
</protein>
<feature type="domain" description="DUF397" evidence="1">
    <location>
        <begin position="4"/>
        <end position="56"/>
    </location>
</feature>
<dbReference type="InterPro" id="IPR007278">
    <property type="entry name" value="DUF397"/>
</dbReference>
<accession>A0ABS5DQJ3</accession>